<sequence>MNRFLEDLEYYNDLSSDLKSIISKKIDSKQNIIIESDLKYQWKESLITKLNCEIKEICQYENVNKKIKKTNKKFIQ</sequence>
<proteinExistence type="predicted"/>
<evidence type="ECO:0000313" key="1">
    <source>
        <dbReference type="Proteomes" id="UP000035680"/>
    </source>
</evidence>
<evidence type="ECO:0000313" key="2">
    <source>
        <dbReference type="WBParaSite" id="SVE_2001100.1"/>
    </source>
</evidence>
<accession>A0A0K0G5J4</accession>
<organism evidence="1 2">
    <name type="scientific">Strongyloides venezuelensis</name>
    <name type="common">Threadworm</name>
    <dbReference type="NCBI Taxonomy" id="75913"/>
    <lineage>
        <taxon>Eukaryota</taxon>
        <taxon>Metazoa</taxon>
        <taxon>Ecdysozoa</taxon>
        <taxon>Nematoda</taxon>
        <taxon>Chromadorea</taxon>
        <taxon>Rhabditida</taxon>
        <taxon>Tylenchina</taxon>
        <taxon>Panagrolaimomorpha</taxon>
        <taxon>Strongyloidoidea</taxon>
        <taxon>Strongyloididae</taxon>
        <taxon>Strongyloides</taxon>
    </lineage>
</organism>
<protein>
    <submittedName>
        <fullName evidence="2">Uncharacterized protein</fullName>
    </submittedName>
</protein>
<reference evidence="2" key="2">
    <citation type="submission" date="2015-08" db="UniProtKB">
        <authorList>
            <consortium name="WormBaseParasite"/>
        </authorList>
    </citation>
    <scope>IDENTIFICATION</scope>
</reference>
<keyword evidence="1" id="KW-1185">Reference proteome</keyword>
<dbReference type="AlphaFoldDB" id="A0A0K0G5J4"/>
<reference evidence="1" key="1">
    <citation type="submission" date="2014-07" db="EMBL/GenBank/DDBJ databases">
        <authorList>
            <person name="Martin A.A"/>
            <person name="De Silva N."/>
        </authorList>
    </citation>
    <scope>NUCLEOTIDE SEQUENCE</scope>
</reference>
<dbReference type="WBParaSite" id="SVE_2001100.1">
    <property type="protein sequence ID" value="SVE_2001100.1"/>
    <property type="gene ID" value="SVE_2001100"/>
</dbReference>
<name>A0A0K0G5J4_STRVS</name>
<dbReference type="Proteomes" id="UP000035680">
    <property type="component" value="Unassembled WGS sequence"/>
</dbReference>